<dbReference type="PROSITE" id="PS00107">
    <property type="entry name" value="PROTEIN_KINASE_ATP"/>
    <property type="match status" value="1"/>
</dbReference>
<reference evidence="7 8" key="1">
    <citation type="submission" date="2024-03" db="EMBL/GenBank/DDBJ databases">
        <authorList>
            <person name="Brejova B."/>
        </authorList>
    </citation>
    <scope>NUCLEOTIDE SEQUENCE [LARGE SCALE GENOMIC DNA]</scope>
    <source>
        <strain evidence="7 8">CBS 14171</strain>
    </source>
</reference>
<dbReference type="Gene3D" id="1.10.510.10">
    <property type="entry name" value="Transferase(Phosphotransferase) domain 1"/>
    <property type="match status" value="1"/>
</dbReference>
<dbReference type="Gene3D" id="1.25.10.10">
    <property type="entry name" value="Leucine-rich Repeat Variant"/>
    <property type="match status" value="1"/>
</dbReference>
<protein>
    <recommendedName>
        <fullName evidence="1">non-specific serine/threonine protein kinase</fullName>
        <ecNumber evidence="1">2.7.11.1</ecNumber>
    </recommendedName>
</protein>
<evidence type="ECO:0000256" key="2">
    <source>
        <dbReference type="ARBA" id="ARBA00022741"/>
    </source>
</evidence>
<dbReference type="GeneID" id="92205665"/>
<name>A0ABP0ZGE8_9ASCO</name>
<sequence length="1154" mass="128384">MSISSPIHQFSQLNDIGDFLVPISSGKADSASANTSSKSDKKASLLEKFQENVNEDKDLDDLEITDELSFSKFSGLGNGGASRFFTKQDEESGVNRPLHLGSRHQREEKSSALKLKSAPPFMSNERGAKTSSFQSQNQKTFGFNDTQGNPRAAGAETDSNTNANANVNYPPALKLLEFLPSQSTPVQKRFSTTHVSLTPAQNHQQAPTFSSQEDTLKNYEIGEPIGTGAFASVYRATNIRTGEIVAIKRIRLEKDQDVSTLMGEIDLLKILRHPNIVKYHGFTKDAFTLNVILEYCSGGSLRHVYKKRKEGLAESQIKVYVRGILAGLCYLHGQGVVHRDVKAGNVLLTDKGEVKLADFGVAARVSAHYNTVVGTPNWMAPETILGGDGICTASDIWSMGATIIELLTTNPPYHDLNPMAALHAIGTDDHPPLPKNSSPALRDFLLECFQKSPNLRTSAKLLLKHQWLTNDENCVLPRDSLTGGIPPCAEQHLSVLECSTRKGLEHIYKTTTNRTTGATGTTGTTGNTARVVKSDGVRNPSQRTKLSKKDLLNKFQEADEFSEYASQDFDPEKAEMKISSLTGEDLGDKDPFFGIDVHDFDSNELEIQVKMEYLVVKLSRKTSQLDSHTERDITTLVKTTGRMLHLIKKYPFSHDTFVRDHGVLTLLELLGGFQEFPKQHQLWFQTISVLNFIFENNVGQLENFCFLGGIPAIAKFRASTDTRVRLQVARFIDCLNVSNRALSMFVSCGGLRLLSKLMEEEFDAAPQFALTVVVSIHTILAKDVSRSKSDLCRILAKYGVLLKFVTLLNRLVAIQSSRSSCEGDIKMDQARVLEAMDKIADVMGFFSQSEAQVRTSIASVEIFKMLFNVYDKLAFHQQMVVLKFIKSMSCISDVLKHLYKGDVLQFLARILENCVYPKLNYKEIMSVVSPIIYNCLSLNNAREAEFLDLGTLPFLKTLSQMDLPFRQFLLPIMCEIVYCDSRVRAKMKRFDILGVYYNLVLDPYWQSNALESLHHWSKVDPTYVNIDLSASADCLAAGFLLPKVANLESALDVYLELISRGKNLLKTMSQPGIVKNLLSKLRAHSQSPVVQLSLLKILKPIVNNYRGVTTVVDKMSVYKEVADALVSLESRKNSILIDEVAGDIVETIRVNGGW</sequence>
<dbReference type="PROSITE" id="PS50011">
    <property type="entry name" value="PROTEIN_KINASE_DOM"/>
    <property type="match status" value="1"/>
</dbReference>
<feature type="domain" description="Protein kinase" evidence="6">
    <location>
        <begin position="219"/>
        <end position="468"/>
    </location>
</feature>
<accession>A0ABP0ZGE8</accession>
<feature type="compositionally biased region" description="Polar residues" evidence="5">
    <location>
        <begin position="129"/>
        <end position="149"/>
    </location>
</feature>
<evidence type="ECO:0000256" key="1">
    <source>
        <dbReference type="ARBA" id="ARBA00012513"/>
    </source>
</evidence>
<dbReference type="Pfam" id="PF00069">
    <property type="entry name" value="Pkinase"/>
    <property type="match status" value="1"/>
</dbReference>
<keyword evidence="8" id="KW-1185">Reference proteome</keyword>
<evidence type="ECO:0000313" key="8">
    <source>
        <dbReference type="Proteomes" id="UP001497383"/>
    </source>
</evidence>
<dbReference type="Proteomes" id="UP001497383">
    <property type="component" value="Chromosome 1"/>
</dbReference>
<proteinExistence type="predicted"/>
<dbReference type="CDD" id="cd06627">
    <property type="entry name" value="STKc_Cdc7_like"/>
    <property type="match status" value="1"/>
</dbReference>
<evidence type="ECO:0000256" key="3">
    <source>
        <dbReference type="ARBA" id="ARBA00022840"/>
    </source>
</evidence>
<evidence type="ECO:0000256" key="5">
    <source>
        <dbReference type="SAM" id="MobiDB-lite"/>
    </source>
</evidence>
<dbReference type="InterPro" id="IPR011009">
    <property type="entry name" value="Kinase-like_dom_sf"/>
</dbReference>
<dbReference type="PANTHER" id="PTHR48012">
    <property type="entry name" value="STERILE20-LIKE KINASE, ISOFORM B-RELATED"/>
    <property type="match status" value="1"/>
</dbReference>
<dbReference type="InterPro" id="IPR000719">
    <property type="entry name" value="Prot_kinase_dom"/>
</dbReference>
<dbReference type="InterPro" id="IPR050629">
    <property type="entry name" value="STE20/SPS1-PAK"/>
</dbReference>
<dbReference type="RefSeq" id="XP_066827407.1">
    <property type="nucleotide sequence ID" value="XM_066974938.1"/>
</dbReference>
<dbReference type="EC" id="2.7.11.1" evidence="1"/>
<dbReference type="SUPFAM" id="SSF48371">
    <property type="entry name" value="ARM repeat"/>
    <property type="match status" value="1"/>
</dbReference>
<dbReference type="InterPro" id="IPR016024">
    <property type="entry name" value="ARM-type_fold"/>
</dbReference>
<keyword evidence="3 4" id="KW-0067">ATP-binding</keyword>
<keyword evidence="2 4" id="KW-0547">Nucleotide-binding</keyword>
<dbReference type="PROSITE" id="PS00108">
    <property type="entry name" value="PROTEIN_KINASE_ST"/>
    <property type="match status" value="1"/>
</dbReference>
<evidence type="ECO:0000313" key="7">
    <source>
        <dbReference type="EMBL" id="CAK9435780.1"/>
    </source>
</evidence>
<organism evidence="7 8">
    <name type="scientific">Lodderomyces beijingensis</name>
    <dbReference type="NCBI Taxonomy" id="1775926"/>
    <lineage>
        <taxon>Eukaryota</taxon>
        <taxon>Fungi</taxon>
        <taxon>Dikarya</taxon>
        <taxon>Ascomycota</taxon>
        <taxon>Saccharomycotina</taxon>
        <taxon>Pichiomycetes</taxon>
        <taxon>Debaryomycetaceae</taxon>
        <taxon>Candida/Lodderomyces clade</taxon>
        <taxon>Lodderomyces</taxon>
    </lineage>
</organism>
<feature type="binding site" evidence="4">
    <location>
        <position position="248"/>
    </location>
    <ligand>
        <name>ATP</name>
        <dbReference type="ChEBI" id="CHEBI:30616"/>
    </ligand>
</feature>
<dbReference type="InterPro" id="IPR008271">
    <property type="entry name" value="Ser/Thr_kinase_AS"/>
</dbReference>
<gene>
    <name evidence="7" type="ORF">LODBEIA_P04690</name>
</gene>
<feature type="region of interest" description="Disordered" evidence="5">
    <location>
        <begin position="84"/>
        <end position="163"/>
    </location>
</feature>
<dbReference type="InterPro" id="IPR017441">
    <property type="entry name" value="Protein_kinase_ATP_BS"/>
</dbReference>
<dbReference type="InterPro" id="IPR011989">
    <property type="entry name" value="ARM-like"/>
</dbReference>
<dbReference type="SUPFAM" id="SSF56112">
    <property type="entry name" value="Protein kinase-like (PK-like)"/>
    <property type="match status" value="1"/>
</dbReference>
<dbReference type="EMBL" id="OZ022405">
    <property type="protein sequence ID" value="CAK9435780.1"/>
    <property type="molecule type" value="Genomic_DNA"/>
</dbReference>
<evidence type="ECO:0000256" key="4">
    <source>
        <dbReference type="PROSITE-ProRule" id="PRU10141"/>
    </source>
</evidence>
<dbReference type="PANTHER" id="PTHR48012:SF26">
    <property type="entry name" value="SERINE_THREONINE-PROTEIN KINASE DDB_G0283821-RELATED"/>
    <property type="match status" value="1"/>
</dbReference>
<evidence type="ECO:0000259" key="6">
    <source>
        <dbReference type="PROSITE" id="PS50011"/>
    </source>
</evidence>
<dbReference type="SMART" id="SM00220">
    <property type="entry name" value="S_TKc"/>
    <property type="match status" value="1"/>
</dbReference>